<evidence type="ECO:0000313" key="10">
    <source>
        <dbReference type="Proteomes" id="UP000030428"/>
    </source>
</evidence>
<dbReference type="SUPFAM" id="SSF53335">
    <property type="entry name" value="S-adenosyl-L-methionine-dependent methyltransferases"/>
    <property type="match status" value="1"/>
</dbReference>
<reference evidence="9 10" key="1">
    <citation type="journal article" date="2016" name="Front. Microbiol.">
        <title>Single-Cell (Meta-)Genomics of a Dimorphic Candidatus Thiomargarita nelsonii Reveals Genomic Plasticity.</title>
        <authorList>
            <person name="Flood B.E."/>
            <person name="Fliss P."/>
            <person name="Jones D.S."/>
            <person name="Dick G.J."/>
            <person name="Jain S."/>
            <person name="Kaster A.K."/>
            <person name="Winkel M."/>
            <person name="Mussmann M."/>
            <person name="Bailey J."/>
        </authorList>
    </citation>
    <scope>NUCLEOTIDE SEQUENCE [LARGE SCALE GENOMIC DNA]</scope>
    <source>
        <strain evidence="9">Hydrate Ridge</strain>
    </source>
</reference>
<dbReference type="PANTHER" id="PTHR10629:SF52">
    <property type="entry name" value="DNA (CYTOSINE-5)-METHYLTRANSFERASE 1"/>
    <property type="match status" value="1"/>
</dbReference>
<evidence type="ECO:0000256" key="1">
    <source>
        <dbReference type="ARBA" id="ARBA00022603"/>
    </source>
</evidence>
<dbReference type="EMBL" id="JSZA02000015">
    <property type="protein sequence ID" value="TGO03501.1"/>
    <property type="molecule type" value="Genomic_DNA"/>
</dbReference>
<dbReference type="GO" id="GO:0003677">
    <property type="term" value="F:DNA binding"/>
    <property type="evidence" value="ECO:0007669"/>
    <property type="project" value="TreeGrafter"/>
</dbReference>
<dbReference type="InterPro" id="IPR018117">
    <property type="entry name" value="C5_DNA_meth_AS"/>
</dbReference>
<evidence type="ECO:0000256" key="6">
    <source>
        <dbReference type="PROSITE-ProRule" id="PRU01016"/>
    </source>
</evidence>
<dbReference type="PROSITE" id="PS00094">
    <property type="entry name" value="C5_MTASE_1"/>
    <property type="match status" value="1"/>
</dbReference>
<dbReference type="Pfam" id="PF00145">
    <property type="entry name" value="DNA_methylase"/>
    <property type="match status" value="1"/>
</dbReference>
<name>A0A4E0R6D3_9GAMM</name>
<dbReference type="PROSITE" id="PS51679">
    <property type="entry name" value="SAM_MT_C5"/>
    <property type="match status" value="1"/>
</dbReference>
<dbReference type="PANTHER" id="PTHR10629">
    <property type="entry name" value="CYTOSINE-SPECIFIC METHYLTRANSFERASE"/>
    <property type="match status" value="1"/>
</dbReference>
<accession>A0A4E0R6D3</accession>
<dbReference type="InterPro" id="IPR050390">
    <property type="entry name" value="C5-Methyltransferase"/>
</dbReference>
<gene>
    <name evidence="9" type="ORF">PN36_05495</name>
</gene>
<dbReference type="EC" id="2.1.1.37" evidence="8"/>
<dbReference type="InterPro" id="IPR029063">
    <property type="entry name" value="SAM-dependent_MTases_sf"/>
</dbReference>
<dbReference type="Gene3D" id="3.90.120.10">
    <property type="entry name" value="DNA Methylase, subunit A, domain 2"/>
    <property type="match status" value="1"/>
</dbReference>
<dbReference type="PRINTS" id="PR00105">
    <property type="entry name" value="C5METTRFRASE"/>
</dbReference>
<dbReference type="AlphaFoldDB" id="A0A4E0R6D3"/>
<dbReference type="NCBIfam" id="TIGR00675">
    <property type="entry name" value="dcm"/>
    <property type="match status" value="1"/>
</dbReference>
<dbReference type="GO" id="GO:0044027">
    <property type="term" value="P:negative regulation of gene expression via chromosomal CpG island methylation"/>
    <property type="evidence" value="ECO:0007669"/>
    <property type="project" value="TreeGrafter"/>
</dbReference>
<organism evidence="9 10">
    <name type="scientific">Candidatus Thiomargarita nelsonii</name>
    <dbReference type="NCBI Taxonomy" id="1003181"/>
    <lineage>
        <taxon>Bacteria</taxon>
        <taxon>Pseudomonadati</taxon>
        <taxon>Pseudomonadota</taxon>
        <taxon>Gammaproteobacteria</taxon>
        <taxon>Thiotrichales</taxon>
        <taxon>Thiotrichaceae</taxon>
        <taxon>Thiomargarita</taxon>
    </lineage>
</organism>
<comment type="catalytic activity">
    <reaction evidence="5 8">
        <text>a 2'-deoxycytidine in DNA + S-adenosyl-L-methionine = a 5-methyl-2'-deoxycytidine in DNA + S-adenosyl-L-homocysteine + H(+)</text>
        <dbReference type="Rhea" id="RHEA:13681"/>
        <dbReference type="Rhea" id="RHEA-COMP:11369"/>
        <dbReference type="Rhea" id="RHEA-COMP:11370"/>
        <dbReference type="ChEBI" id="CHEBI:15378"/>
        <dbReference type="ChEBI" id="CHEBI:57856"/>
        <dbReference type="ChEBI" id="CHEBI:59789"/>
        <dbReference type="ChEBI" id="CHEBI:85452"/>
        <dbReference type="ChEBI" id="CHEBI:85454"/>
        <dbReference type="EC" id="2.1.1.37"/>
    </reaction>
</comment>
<comment type="caution">
    <text evidence="9">The sequence shown here is derived from an EMBL/GenBank/DDBJ whole genome shotgun (WGS) entry which is preliminary data.</text>
</comment>
<evidence type="ECO:0000313" key="9">
    <source>
        <dbReference type="EMBL" id="TGO03501.1"/>
    </source>
</evidence>
<dbReference type="PROSITE" id="PS51257">
    <property type="entry name" value="PROKAR_LIPOPROTEIN"/>
    <property type="match status" value="1"/>
</dbReference>
<dbReference type="Gene3D" id="3.40.50.150">
    <property type="entry name" value="Vaccinia Virus protein VP39"/>
    <property type="match status" value="1"/>
</dbReference>
<evidence type="ECO:0000256" key="3">
    <source>
        <dbReference type="ARBA" id="ARBA00022691"/>
    </source>
</evidence>
<keyword evidence="2 6" id="KW-0808">Transferase</keyword>
<evidence type="ECO:0000256" key="5">
    <source>
        <dbReference type="ARBA" id="ARBA00047422"/>
    </source>
</evidence>
<keyword evidence="4" id="KW-0680">Restriction system</keyword>
<dbReference type="GO" id="GO:0003886">
    <property type="term" value="F:DNA (cytosine-5-)-methyltransferase activity"/>
    <property type="evidence" value="ECO:0007669"/>
    <property type="project" value="UniProtKB-EC"/>
</dbReference>
<keyword evidence="1 6" id="KW-0489">Methyltransferase</keyword>
<dbReference type="Proteomes" id="UP000030428">
    <property type="component" value="Unassembled WGS sequence"/>
</dbReference>
<keyword evidence="10" id="KW-1185">Reference proteome</keyword>
<dbReference type="GO" id="GO:0009307">
    <property type="term" value="P:DNA restriction-modification system"/>
    <property type="evidence" value="ECO:0007669"/>
    <property type="project" value="UniProtKB-KW"/>
</dbReference>
<dbReference type="GO" id="GO:0032259">
    <property type="term" value="P:methylation"/>
    <property type="evidence" value="ECO:0007669"/>
    <property type="project" value="UniProtKB-KW"/>
</dbReference>
<feature type="active site" evidence="6">
    <location>
        <position position="82"/>
    </location>
</feature>
<comment type="similarity">
    <text evidence="6 7">Belongs to the class I-like SAM-binding methyltransferase superfamily. C5-methyltransferase family.</text>
</comment>
<evidence type="ECO:0000256" key="8">
    <source>
        <dbReference type="RuleBase" id="RU000417"/>
    </source>
</evidence>
<evidence type="ECO:0000256" key="4">
    <source>
        <dbReference type="ARBA" id="ARBA00022747"/>
    </source>
</evidence>
<evidence type="ECO:0000256" key="2">
    <source>
        <dbReference type="ARBA" id="ARBA00022679"/>
    </source>
</evidence>
<keyword evidence="3 6" id="KW-0949">S-adenosyl-L-methionine</keyword>
<dbReference type="InterPro" id="IPR001525">
    <property type="entry name" value="C5_MeTfrase"/>
</dbReference>
<evidence type="ECO:0000256" key="7">
    <source>
        <dbReference type="RuleBase" id="RU000416"/>
    </source>
</evidence>
<protein>
    <recommendedName>
        <fullName evidence="8">Cytosine-specific methyltransferase</fullName>
        <ecNumber evidence="8">2.1.1.37</ecNumber>
    </recommendedName>
</protein>
<sequence>MKPTAISLFCGAGGCSLGFKQAGYSILYANDKDASALATYKLNFPEATCTQKDINALDFEEILNELNIKAGELDILIGGPPCQGFSTAGSRFWDDPRNHLLKSYIKALKTIKPKWFIMENVEGLLTSNKGKYIYEALKAIIELKYKIRLEKIYSQEYGIPQRRKRVLIVGNKLGYEFKMPEPTLKISGQIFRKTDITIAHAIAGLPSATKAKELHYLSKPIDYFDELLRDSCTKVTEHYCPEITGIQLDRISTLKPGQTMKNLPEYLQHESFKKRANRRVADGTPTEKRGGAPSGLKRLYNNEPCLTITGAATRELIHPIENRPLTIRECARIQTFPDSFRFCGNASQKIQQIGNAIPPMLAKVFAEHIKNDYGFTEKCKTKGMLLGYLLTKAEAMSPALKRTDVLLQSLSENNTQKQLFG</sequence>
<proteinExistence type="inferred from homology"/>